<dbReference type="InterPro" id="IPR006680">
    <property type="entry name" value="Amidohydro-rel"/>
</dbReference>
<dbReference type="GO" id="GO:0019748">
    <property type="term" value="P:secondary metabolic process"/>
    <property type="evidence" value="ECO:0007669"/>
    <property type="project" value="TreeGrafter"/>
</dbReference>
<sequence length="343" mass="39039">MSAHKIIDSHTHITNGDPAKLLSMADHFGYDRLNALSIPCDGFLLNNLECLLLKKLAPDRAYVYGGITYIPGVEAGPKDLHKELELLTEAGCDGWKLLESKPSVYRGLRLPLDGPVFERAFSFAEETGLPLIWHCGDPSTFWDASRAPDFAKENGWLCIGEGYPSLDELNLQVENVLKRHPLLKVTLAHLYFTSDRREYAEKMLDSFENLFFDLTPGSEMYWDFLDDREYWQPFFNRYRDRLVFGTDMTDDEGDVVFGSQDEIVRLVMSTLKGTDPFTVRGQGGTGLGLPDDLLNPIMYDNFEKRNGLPRPLNLSGLNAYAAWLLDRLPEPERIRCEDLLSRF</sequence>
<dbReference type="Gene3D" id="3.20.20.140">
    <property type="entry name" value="Metal-dependent hydrolases"/>
    <property type="match status" value="1"/>
</dbReference>
<reference evidence="3" key="1">
    <citation type="journal article" date="2013" name="PLoS ONE">
        <title>Metagenomic insights into the carbohydrate-active enzymes carried by the microorganisms adhering to solid digesta in the rumen of cows.</title>
        <authorList>
            <person name="Wang L."/>
            <person name="Hatem A."/>
            <person name="Catalyurek U.V."/>
            <person name="Morrison M."/>
            <person name="Yu Z."/>
        </authorList>
    </citation>
    <scope>NUCLEOTIDE SEQUENCE</scope>
</reference>
<organism evidence="3">
    <name type="scientific">uncultured bacterium Contigcl_23</name>
    <dbReference type="NCBI Taxonomy" id="1393667"/>
    <lineage>
        <taxon>Bacteria</taxon>
        <taxon>environmental samples</taxon>
    </lineage>
</organism>
<dbReference type="SUPFAM" id="SSF51556">
    <property type="entry name" value="Metallo-dependent hydrolases"/>
    <property type="match status" value="1"/>
</dbReference>
<dbReference type="GO" id="GO:0005737">
    <property type="term" value="C:cytoplasm"/>
    <property type="evidence" value="ECO:0007669"/>
    <property type="project" value="TreeGrafter"/>
</dbReference>
<dbReference type="GO" id="GO:0016831">
    <property type="term" value="F:carboxy-lyase activity"/>
    <property type="evidence" value="ECO:0007669"/>
    <property type="project" value="InterPro"/>
</dbReference>
<protein>
    <submittedName>
        <fullName evidence="3">Amidohydrolase 2</fullName>
    </submittedName>
</protein>
<dbReference type="InterPro" id="IPR032465">
    <property type="entry name" value="ACMSD"/>
</dbReference>
<dbReference type="Pfam" id="PF04909">
    <property type="entry name" value="Amidohydro_2"/>
    <property type="match status" value="1"/>
</dbReference>
<keyword evidence="3" id="KW-0378">Hydrolase</keyword>
<dbReference type="InterPro" id="IPR032466">
    <property type="entry name" value="Metal_Hydrolase"/>
</dbReference>
<accession>W0FRF4</accession>
<dbReference type="AlphaFoldDB" id="W0FRF4"/>
<dbReference type="PANTHER" id="PTHR21240:SF28">
    <property type="entry name" value="ISO-OROTATE DECARBOXYLASE (EUROFUNG)"/>
    <property type="match status" value="1"/>
</dbReference>
<name>W0FRF4_9BACT</name>
<evidence type="ECO:0000259" key="2">
    <source>
        <dbReference type="Pfam" id="PF04909"/>
    </source>
</evidence>
<dbReference type="PANTHER" id="PTHR21240">
    <property type="entry name" value="2-AMINO-3-CARBOXYLMUCONATE-6-SEMIALDEHYDE DECARBOXYLASE"/>
    <property type="match status" value="1"/>
</dbReference>
<dbReference type="EMBL" id="KC246843">
    <property type="protein sequence ID" value="AHF25620.1"/>
    <property type="molecule type" value="Genomic_DNA"/>
</dbReference>
<dbReference type="GO" id="GO:0016787">
    <property type="term" value="F:hydrolase activity"/>
    <property type="evidence" value="ECO:0007669"/>
    <property type="project" value="UniProtKB-KW"/>
</dbReference>
<feature type="domain" description="Amidohydrolase-related" evidence="2">
    <location>
        <begin position="82"/>
        <end position="248"/>
    </location>
</feature>
<keyword evidence="1" id="KW-0456">Lyase</keyword>
<evidence type="ECO:0000256" key="1">
    <source>
        <dbReference type="ARBA" id="ARBA00023239"/>
    </source>
</evidence>
<proteinExistence type="predicted"/>
<evidence type="ECO:0000313" key="3">
    <source>
        <dbReference type="EMBL" id="AHF25620.1"/>
    </source>
</evidence>